<accession>A0A2Z6RQA2</accession>
<sequence>MGQQNSSLTNIFIPTIVVFGDQSSGKSSVLKRLVGLPLPIGSIKCTCAPFEIRMIPSREPLRKISLRYVEDKNRKPTTPREIEFANIMDLEEEEIEEKLREAQRYALNPSINFKNKIKGSLPHTDELPYTKNTVCIIISGPDRKYDLCLVDLPGIVRNDENHEKFLLSLAKEYIIKETSILMPVFQATVDIDTQCAYRLAQEVDPNGQRTVGVLTKMDRVIEYHSEEELKHLELATLVKNRVYVIRNPSGGRSEDPNELEKATVEALKRNKTWSVVPSDRFGLQNLIIRLGEIHQRVRFQCTIS</sequence>
<dbReference type="STRING" id="94130.A0A2Z6RQA2"/>
<dbReference type="Gene3D" id="3.40.50.300">
    <property type="entry name" value="P-loop containing nucleotide triphosphate hydrolases"/>
    <property type="match status" value="1"/>
</dbReference>
<dbReference type="GO" id="GO:0003924">
    <property type="term" value="F:GTPase activity"/>
    <property type="evidence" value="ECO:0007669"/>
    <property type="project" value="InterPro"/>
</dbReference>
<dbReference type="InterPro" id="IPR027417">
    <property type="entry name" value="P-loop_NTPase"/>
</dbReference>
<feature type="domain" description="Dynamin GTPase" evidence="1">
    <location>
        <begin position="6"/>
        <end position="252"/>
    </location>
</feature>
<evidence type="ECO:0000259" key="1">
    <source>
        <dbReference type="SMART" id="SM00053"/>
    </source>
</evidence>
<dbReference type="EMBL" id="BEXD01002558">
    <property type="protein sequence ID" value="GBB98741.1"/>
    <property type="molecule type" value="Genomic_DNA"/>
</dbReference>
<dbReference type="AlphaFoldDB" id="A0A2Z6RQA2"/>
<dbReference type="GO" id="GO:0016020">
    <property type="term" value="C:membrane"/>
    <property type="evidence" value="ECO:0007669"/>
    <property type="project" value="TreeGrafter"/>
</dbReference>
<comment type="caution">
    <text evidence="2">The sequence shown here is derived from an EMBL/GenBank/DDBJ whole genome shotgun (WGS) entry which is preliminary data.</text>
</comment>
<gene>
    <name evidence="2" type="ORF">RclHR1_03300021</name>
</gene>
<dbReference type="SMART" id="SM00053">
    <property type="entry name" value="DYNc"/>
    <property type="match status" value="1"/>
</dbReference>
<dbReference type="Proteomes" id="UP000247702">
    <property type="component" value="Unassembled WGS sequence"/>
</dbReference>
<dbReference type="GO" id="GO:0005525">
    <property type="term" value="F:GTP binding"/>
    <property type="evidence" value="ECO:0007669"/>
    <property type="project" value="InterPro"/>
</dbReference>
<dbReference type="GO" id="GO:0008017">
    <property type="term" value="F:microtubule binding"/>
    <property type="evidence" value="ECO:0007669"/>
    <property type="project" value="TreeGrafter"/>
</dbReference>
<evidence type="ECO:0000313" key="3">
    <source>
        <dbReference type="Proteomes" id="UP000247702"/>
    </source>
</evidence>
<proteinExistence type="predicted"/>
<dbReference type="InterPro" id="IPR045063">
    <property type="entry name" value="Dynamin_N"/>
</dbReference>
<keyword evidence="3" id="KW-1185">Reference proteome</keyword>
<dbReference type="SUPFAM" id="SSF52540">
    <property type="entry name" value="P-loop containing nucleoside triphosphate hydrolases"/>
    <property type="match status" value="1"/>
</dbReference>
<dbReference type="GO" id="GO:0005874">
    <property type="term" value="C:microtubule"/>
    <property type="evidence" value="ECO:0007669"/>
    <property type="project" value="TreeGrafter"/>
</dbReference>
<dbReference type="PRINTS" id="PR00195">
    <property type="entry name" value="DYNAMIN"/>
</dbReference>
<dbReference type="Pfam" id="PF00350">
    <property type="entry name" value="Dynamin_N"/>
    <property type="match status" value="1"/>
</dbReference>
<dbReference type="PANTHER" id="PTHR11566">
    <property type="entry name" value="DYNAMIN"/>
    <property type="match status" value="1"/>
</dbReference>
<dbReference type="InterPro" id="IPR022812">
    <property type="entry name" value="Dynamin"/>
</dbReference>
<name>A0A2Z6RQA2_9GLOM</name>
<reference evidence="2 3" key="1">
    <citation type="submission" date="2017-11" db="EMBL/GenBank/DDBJ databases">
        <title>The genome of Rhizophagus clarus HR1 reveals common genetic basis of auxotrophy among arbuscular mycorrhizal fungi.</title>
        <authorList>
            <person name="Kobayashi Y."/>
        </authorList>
    </citation>
    <scope>NUCLEOTIDE SEQUENCE [LARGE SCALE GENOMIC DNA]</scope>
    <source>
        <strain evidence="2 3">HR1</strain>
    </source>
</reference>
<organism evidence="2 3">
    <name type="scientific">Rhizophagus clarus</name>
    <dbReference type="NCBI Taxonomy" id="94130"/>
    <lineage>
        <taxon>Eukaryota</taxon>
        <taxon>Fungi</taxon>
        <taxon>Fungi incertae sedis</taxon>
        <taxon>Mucoromycota</taxon>
        <taxon>Glomeromycotina</taxon>
        <taxon>Glomeromycetes</taxon>
        <taxon>Glomerales</taxon>
        <taxon>Glomeraceae</taxon>
        <taxon>Rhizophagus</taxon>
    </lineage>
</organism>
<dbReference type="InterPro" id="IPR001401">
    <property type="entry name" value="Dynamin_GTPase"/>
</dbReference>
<dbReference type="GO" id="GO:0005737">
    <property type="term" value="C:cytoplasm"/>
    <property type="evidence" value="ECO:0007669"/>
    <property type="project" value="TreeGrafter"/>
</dbReference>
<protein>
    <recommendedName>
        <fullName evidence="1">Dynamin GTPase domain-containing protein</fullName>
    </recommendedName>
</protein>
<evidence type="ECO:0000313" key="2">
    <source>
        <dbReference type="EMBL" id="GBB98741.1"/>
    </source>
</evidence>